<evidence type="ECO:0000259" key="3">
    <source>
        <dbReference type="PROSITE" id="PS50948"/>
    </source>
</evidence>
<reference evidence="4 5" key="1">
    <citation type="submission" date="2016-04" db="EMBL/GenBank/DDBJ databases">
        <title>A degradative enzymes factory behind the ericoid mycorrhizal symbiosis.</title>
        <authorList>
            <consortium name="DOE Joint Genome Institute"/>
            <person name="Martino E."/>
            <person name="Morin E."/>
            <person name="Grelet G."/>
            <person name="Kuo A."/>
            <person name="Kohler A."/>
            <person name="Daghino S."/>
            <person name="Barry K."/>
            <person name="Choi C."/>
            <person name="Cichocki N."/>
            <person name="Clum A."/>
            <person name="Copeland A."/>
            <person name="Hainaut M."/>
            <person name="Haridas S."/>
            <person name="Labutti K."/>
            <person name="Lindquist E."/>
            <person name="Lipzen A."/>
            <person name="Khouja H.-R."/>
            <person name="Murat C."/>
            <person name="Ohm R."/>
            <person name="Olson A."/>
            <person name="Spatafora J."/>
            <person name="Veneault-Fourrey C."/>
            <person name="Henrissat B."/>
            <person name="Grigoriev I."/>
            <person name="Martin F."/>
            <person name="Perotto S."/>
        </authorList>
    </citation>
    <scope>NUCLEOTIDE SEQUENCE [LARGE SCALE GENOMIC DNA]</scope>
    <source>
        <strain evidence="4 5">F</strain>
    </source>
</reference>
<organism evidence="4 5">
    <name type="scientific">Hyaloscypha variabilis (strain UAMH 11265 / GT02V1 / F)</name>
    <name type="common">Meliniomyces variabilis</name>
    <dbReference type="NCBI Taxonomy" id="1149755"/>
    <lineage>
        <taxon>Eukaryota</taxon>
        <taxon>Fungi</taxon>
        <taxon>Dikarya</taxon>
        <taxon>Ascomycota</taxon>
        <taxon>Pezizomycotina</taxon>
        <taxon>Leotiomycetes</taxon>
        <taxon>Helotiales</taxon>
        <taxon>Hyaloscyphaceae</taxon>
        <taxon>Hyaloscypha</taxon>
        <taxon>Hyaloscypha variabilis</taxon>
    </lineage>
</organism>
<evidence type="ECO:0000313" key="5">
    <source>
        <dbReference type="Proteomes" id="UP000235786"/>
    </source>
</evidence>
<gene>
    <name evidence="4" type="ORF">L207DRAFT_382446</name>
</gene>
<feature type="region of interest" description="Disordered" evidence="1">
    <location>
        <begin position="115"/>
        <end position="150"/>
    </location>
</feature>
<dbReference type="OrthoDB" id="3793367at2759"/>
<feature type="non-terminal residue" evidence="4">
    <location>
        <position position="175"/>
    </location>
</feature>
<feature type="domain" description="Apple" evidence="3">
    <location>
        <begin position="30"/>
        <end position="104"/>
    </location>
</feature>
<dbReference type="Proteomes" id="UP000235786">
    <property type="component" value="Unassembled WGS sequence"/>
</dbReference>
<keyword evidence="5" id="KW-1185">Reference proteome</keyword>
<name>A0A2J6RSW5_HYAVF</name>
<dbReference type="SUPFAM" id="SSF57414">
    <property type="entry name" value="Hairpin loop containing domain-like"/>
    <property type="match status" value="1"/>
</dbReference>
<dbReference type="Gene3D" id="3.50.4.10">
    <property type="entry name" value="Hepatocyte Growth Factor"/>
    <property type="match status" value="1"/>
</dbReference>
<sequence>MHSFTSIVAASALIAGVSASPFKLAARATCGSAPAGSGSQTPLSQPTGITTASACQAQCDANASCLSFVFGMVNNVDECMLYAVAASAIPTQASPNLVCYDKACTGVPAVVPTTSNPTGANTGTTKRGNSKRDTCGSAPAGSGSQTPLSQPTGITTASACQAQCDANTACLSFVF</sequence>
<keyword evidence="2" id="KW-0732">Signal</keyword>
<accession>A0A2J6RSW5</accession>
<evidence type="ECO:0000256" key="1">
    <source>
        <dbReference type="SAM" id="MobiDB-lite"/>
    </source>
</evidence>
<evidence type="ECO:0000313" key="4">
    <source>
        <dbReference type="EMBL" id="PMD41616.1"/>
    </source>
</evidence>
<feature type="chain" id="PRO_5014317016" description="Apple domain-containing protein" evidence="2">
    <location>
        <begin position="20"/>
        <end position="175"/>
    </location>
</feature>
<feature type="signal peptide" evidence="2">
    <location>
        <begin position="1"/>
        <end position="19"/>
    </location>
</feature>
<proteinExistence type="predicted"/>
<feature type="compositionally biased region" description="Polar residues" evidence="1">
    <location>
        <begin position="115"/>
        <end position="127"/>
    </location>
</feature>
<dbReference type="PROSITE" id="PS50948">
    <property type="entry name" value="PAN"/>
    <property type="match status" value="1"/>
</dbReference>
<protein>
    <recommendedName>
        <fullName evidence="3">Apple domain-containing protein</fullName>
    </recommendedName>
</protein>
<evidence type="ECO:0000256" key="2">
    <source>
        <dbReference type="SAM" id="SignalP"/>
    </source>
</evidence>
<dbReference type="Pfam" id="PF00024">
    <property type="entry name" value="PAN_1"/>
    <property type="match status" value="1"/>
</dbReference>
<dbReference type="Pfam" id="PF14295">
    <property type="entry name" value="PAN_4"/>
    <property type="match status" value="1"/>
</dbReference>
<dbReference type="AlphaFoldDB" id="A0A2J6RSW5"/>
<dbReference type="InterPro" id="IPR003609">
    <property type="entry name" value="Pan_app"/>
</dbReference>
<dbReference type="EMBL" id="KZ613944">
    <property type="protein sequence ID" value="PMD41616.1"/>
    <property type="molecule type" value="Genomic_DNA"/>
</dbReference>